<evidence type="ECO:0000256" key="1">
    <source>
        <dbReference type="SAM" id="MobiDB-lite"/>
    </source>
</evidence>
<feature type="transmembrane region" description="Helical" evidence="2">
    <location>
        <begin position="288"/>
        <end position="306"/>
    </location>
</feature>
<evidence type="ECO:0000313" key="4">
    <source>
        <dbReference type="Proteomes" id="UP000242814"/>
    </source>
</evidence>
<dbReference type="PANTHER" id="PTHR36819">
    <property type="entry name" value="REGULATOR OF PHOSPHOLIPASE D SRF1"/>
    <property type="match status" value="1"/>
</dbReference>
<dbReference type="AlphaFoldDB" id="A0A1D2JBD2"/>
<dbReference type="GO" id="GO:0071944">
    <property type="term" value="C:cell periphery"/>
    <property type="evidence" value="ECO:0007669"/>
    <property type="project" value="TreeGrafter"/>
</dbReference>
<name>A0A1D2JBD2_PARBR</name>
<gene>
    <name evidence="3" type="ORF">ACO22_05147</name>
</gene>
<feature type="transmembrane region" description="Helical" evidence="2">
    <location>
        <begin position="251"/>
        <end position="268"/>
    </location>
</feature>
<sequence>MAIYGDSLLRPQPLDAQSGGSPARKSELLLDGQSLSPQKSGTSVSSSSVGFEESVSGVRCLQDQNSNQPNNTAPSKEISIAAQLADDDNDFPSHFPTAPLQPVDARIAQHNFSPHEIQRDSFTYYNYSMTEPRKSRWKTFARLTAYPRSTHLQEKLVDQDWLNEHLGDYSEPWQGLNLNEKDPESGQALGSKQRKRRWVKRAQSKILRSPIVPLLIRLAVFVFSVVALALGGSIRRHATESHQPQGTSPDMAIIVDAVALVYLVYITYDEYTGKPLGLRPAKAKLKLIFLDLFFIVFASANLSLAFENLSNVQSACKTREADKILVPRNDILCERQKALASVLLIVLIAWLMTFAISALRVVERAAAK</sequence>
<evidence type="ECO:0000256" key="2">
    <source>
        <dbReference type="SAM" id="Phobius"/>
    </source>
</evidence>
<dbReference type="PANTHER" id="PTHR36819:SF1">
    <property type="entry name" value="REGULATOR OF PHOSPHOLIPASE D SRF1"/>
    <property type="match status" value="1"/>
</dbReference>
<feature type="region of interest" description="Disordered" evidence="1">
    <location>
        <begin position="1"/>
        <end position="48"/>
    </location>
</feature>
<evidence type="ECO:0000313" key="3">
    <source>
        <dbReference type="EMBL" id="ODH25689.1"/>
    </source>
</evidence>
<comment type="caution">
    <text evidence="3">The sequence shown here is derived from an EMBL/GenBank/DDBJ whole genome shotgun (WGS) entry which is preliminary data.</text>
</comment>
<dbReference type="GO" id="GO:0000324">
    <property type="term" value="C:fungal-type vacuole"/>
    <property type="evidence" value="ECO:0007669"/>
    <property type="project" value="TreeGrafter"/>
</dbReference>
<keyword evidence="2" id="KW-1133">Transmembrane helix</keyword>
<keyword evidence="2" id="KW-0472">Membrane</keyword>
<dbReference type="InterPro" id="IPR037737">
    <property type="entry name" value="Srf1"/>
</dbReference>
<keyword evidence="2" id="KW-0812">Transmembrane</keyword>
<dbReference type="EMBL" id="LZYO01000219">
    <property type="protein sequence ID" value="ODH25689.1"/>
    <property type="molecule type" value="Genomic_DNA"/>
</dbReference>
<feature type="transmembrane region" description="Helical" evidence="2">
    <location>
        <begin position="211"/>
        <end position="231"/>
    </location>
</feature>
<protein>
    <recommendedName>
        <fullName evidence="5">Regulator of phospholipase D SRF1</fullName>
    </recommendedName>
</protein>
<evidence type="ECO:0008006" key="5">
    <source>
        <dbReference type="Google" id="ProtNLM"/>
    </source>
</evidence>
<dbReference type="VEuPathDB" id="FungiDB:PADG_11388"/>
<dbReference type="Proteomes" id="UP000242814">
    <property type="component" value="Unassembled WGS sequence"/>
</dbReference>
<organism evidence="3 4">
    <name type="scientific">Paracoccidioides brasiliensis</name>
    <dbReference type="NCBI Taxonomy" id="121759"/>
    <lineage>
        <taxon>Eukaryota</taxon>
        <taxon>Fungi</taxon>
        <taxon>Dikarya</taxon>
        <taxon>Ascomycota</taxon>
        <taxon>Pezizomycotina</taxon>
        <taxon>Eurotiomycetes</taxon>
        <taxon>Eurotiomycetidae</taxon>
        <taxon>Onygenales</taxon>
        <taxon>Ajellomycetaceae</taxon>
        <taxon>Paracoccidioides</taxon>
    </lineage>
</organism>
<accession>A0A1D2JBD2</accession>
<reference evidence="3 4" key="1">
    <citation type="submission" date="2016-06" db="EMBL/GenBank/DDBJ databases">
        <authorList>
            <person name="Kjaerup R.B."/>
            <person name="Dalgaard T.S."/>
            <person name="Juul-Madsen H.R."/>
        </authorList>
    </citation>
    <scope>NUCLEOTIDE SEQUENCE [LARGE SCALE GENOMIC DNA]</scope>
    <source>
        <strain evidence="3 4">Pb300</strain>
    </source>
</reference>
<dbReference type="VEuPathDB" id="FungiDB:PABG_06789"/>
<proteinExistence type="predicted"/>
<feature type="transmembrane region" description="Helical" evidence="2">
    <location>
        <begin position="338"/>
        <end position="362"/>
    </location>
</feature>